<accession>A0ABU9H559</accession>
<evidence type="ECO:0000313" key="3">
    <source>
        <dbReference type="Proteomes" id="UP001371391"/>
    </source>
</evidence>
<comment type="caution">
    <text evidence="2">The sequence shown here is derived from an EMBL/GenBank/DDBJ whole genome shotgun (WGS) entry which is preliminary data.</text>
</comment>
<gene>
    <name evidence="2" type="ORF">V6257_17840</name>
</gene>
<dbReference type="RefSeq" id="WP_341603756.1">
    <property type="nucleotide sequence ID" value="NZ_JBAKAW010000019.1"/>
</dbReference>
<evidence type="ECO:0000313" key="2">
    <source>
        <dbReference type="EMBL" id="MEL0656888.1"/>
    </source>
</evidence>
<reference evidence="2 3" key="1">
    <citation type="submission" date="2024-02" db="EMBL/GenBank/DDBJ databases">
        <title>Bacteria isolated from the canopy kelp, Nereocystis luetkeana.</title>
        <authorList>
            <person name="Pfister C.A."/>
            <person name="Younker I.T."/>
            <person name="Light S.H."/>
        </authorList>
    </citation>
    <scope>NUCLEOTIDE SEQUENCE [LARGE SCALE GENOMIC DNA]</scope>
    <source>
        <strain evidence="2 3">TI.1.03</strain>
    </source>
</reference>
<evidence type="ECO:0000256" key="1">
    <source>
        <dbReference type="SAM" id="SignalP"/>
    </source>
</evidence>
<proteinExistence type="predicted"/>
<protein>
    <submittedName>
        <fullName evidence="2">Uncharacterized protein</fullName>
    </submittedName>
</protein>
<organism evidence="2 3">
    <name type="scientific">Pseudoalteromonas issachenkonii</name>
    <dbReference type="NCBI Taxonomy" id="152297"/>
    <lineage>
        <taxon>Bacteria</taxon>
        <taxon>Pseudomonadati</taxon>
        <taxon>Pseudomonadota</taxon>
        <taxon>Gammaproteobacteria</taxon>
        <taxon>Alteromonadales</taxon>
        <taxon>Pseudoalteromonadaceae</taxon>
        <taxon>Pseudoalteromonas</taxon>
    </lineage>
</organism>
<keyword evidence="3" id="KW-1185">Reference proteome</keyword>
<feature type="signal peptide" evidence="1">
    <location>
        <begin position="1"/>
        <end position="21"/>
    </location>
</feature>
<dbReference type="EMBL" id="JBAKAW010000019">
    <property type="protein sequence ID" value="MEL0656888.1"/>
    <property type="molecule type" value="Genomic_DNA"/>
</dbReference>
<name>A0ABU9H559_9GAMM</name>
<dbReference type="Proteomes" id="UP001371391">
    <property type="component" value="Unassembled WGS sequence"/>
</dbReference>
<keyword evidence="1" id="KW-0732">Signal</keyword>
<feature type="chain" id="PRO_5045649784" evidence="1">
    <location>
        <begin position="22"/>
        <end position="224"/>
    </location>
</feature>
<sequence length="224" mass="25465">MNKYLIKLLTFLFLLSFGVNAQVNFPVDSSIQIVSDGMIVDGIKMQAWDFKSKRNLEFNLNFFKNEWKDKSEKYTHVQHDGWDIVNAVIDDVIYTAKLKSAGKNLSYGFVATSSELDGQLSSLNRKIKDFPQPSSTQLLREIKSIDGSKKSSTMILTNKMSVIKNLDFYSNYFKKFNWTINKSMFSKNKKKGAFLASNGPSNVSITFDIQADTTFITAVRVDVE</sequence>